<gene>
    <name evidence="1" type="ORF">PLEI_3601</name>
</gene>
<dbReference type="EMBL" id="DF196821">
    <property type="protein sequence ID" value="GAD31935.1"/>
    <property type="molecule type" value="Genomic_DNA"/>
</dbReference>
<accession>V5F3J1</accession>
<proteinExistence type="predicted"/>
<sequence length="54" mass="6372">MFNLFVEHSLFSLFRKLHFHSCDLYHALLSNFLDIGLFFKAICFQATLKVSFNV</sequence>
<evidence type="ECO:0000313" key="2">
    <source>
        <dbReference type="Proteomes" id="UP000030675"/>
    </source>
</evidence>
<dbReference type="HOGENOM" id="CLU_3046400_0_0_6"/>
<organism evidence="1 2">
    <name type="scientific">Photobacterium leiognathi lrivu.4.1</name>
    <dbReference type="NCBI Taxonomy" id="1248232"/>
    <lineage>
        <taxon>Bacteria</taxon>
        <taxon>Pseudomonadati</taxon>
        <taxon>Pseudomonadota</taxon>
        <taxon>Gammaproteobacteria</taxon>
        <taxon>Vibrionales</taxon>
        <taxon>Vibrionaceae</taxon>
        <taxon>Photobacterium</taxon>
    </lineage>
</organism>
<dbReference type="Proteomes" id="UP000030675">
    <property type="component" value="Unassembled WGS sequence"/>
</dbReference>
<evidence type="ECO:0000313" key="1">
    <source>
        <dbReference type="EMBL" id="GAD31935.1"/>
    </source>
</evidence>
<protein>
    <submittedName>
        <fullName evidence="1">Uncharacterized protein</fullName>
    </submittedName>
</protein>
<dbReference type="AlphaFoldDB" id="V5F3J1"/>
<reference evidence="2" key="1">
    <citation type="submission" date="2012-12" db="EMBL/GenBank/DDBJ databases">
        <title>Genome Sequence of Photobacterium leiognathi lrivu.4.1.</title>
        <authorList>
            <person name="Urbanczyk H."/>
            <person name="Ogura Y."/>
            <person name="Hayashi T."/>
            <person name="Dunlap P.V."/>
        </authorList>
    </citation>
    <scope>NUCLEOTIDE SEQUENCE [LARGE SCALE GENOMIC DNA]</scope>
    <source>
        <strain evidence="2">lrivu.4.1</strain>
    </source>
</reference>
<name>V5F3J1_PHOLE</name>